<gene>
    <name evidence="9" type="ORF">METZ01_LOCUS205749</name>
</gene>
<evidence type="ECO:0000256" key="1">
    <source>
        <dbReference type="ARBA" id="ARBA00009481"/>
    </source>
</evidence>
<name>A0A382ER92_9ZZZZ</name>
<protein>
    <recommendedName>
        <fullName evidence="5">tRNA-queuosine alpha-mannosyltransferase</fullName>
        <ecNumber evidence="4">2.4.1.110</ecNumber>
    </recommendedName>
</protein>
<feature type="non-terminal residue" evidence="9">
    <location>
        <position position="337"/>
    </location>
</feature>
<reference evidence="9" key="1">
    <citation type="submission" date="2018-05" db="EMBL/GenBank/DDBJ databases">
        <authorList>
            <person name="Lanie J.A."/>
            <person name="Ng W.-L."/>
            <person name="Kazmierczak K.M."/>
            <person name="Andrzejewski T.M."/>
            <person name="Davidsen T.M."/>
            <person name="Wayne K.J."/>
            <person name="Tettelin H."/>
            <person name="Glass J.I."/>
            <person name="Rusch D."/>
            <person name="Podicherti R."/>
            <person name="Tsui H.-C.T."/>
            <person name="Winkler M.E."/>
        </authorList>
    </citation>
    <scope>NUCLEOTIDE SEQUENCE</scope>
</reference>
<evidence type="ECO:0000313" key="9">
    <source>
        <dbReference type="EMBL" id="SVB52895.1"/>
    </source>
</evidence>
<dbReference type="InterPro" id="IPR051862">
    <property type="entry name" value="GT-like_domain_containing_1"/>
</dbReference>
<dbReference type="Gene3D" id="3.40.50.2000">
    <property type="entry name" value="Glycogen Phosphorylase B"/>
    <property type="match status" value="1"/>
</dbReference>
<dbReference type="AlphaFoldDB" id="A0A382ER92"/>
<dbReference type="GO" id="GO:0016438">
    <property type="term" value="F:tRNA-queuosine(34) beta-mannosyltransferase activity"/>
    <property type="evidence" value="ECO:0007669"/>
    <property type="project" value="UniProtKB-EC"/>
</dbReference>
<proteinExistence type="inferred from homology"/>
<comment type="similarity">
    <text evidence="1">Belongs to the glycosyltransferase group 1 family. Glycosyltransferase 4 subfamily.</text>
</comment>
<feature type="domain" description="tRNA-queuosine alpha-mannosyltransferase N-terminal" evidence="8">
    <location>
        <begin position="2"/>
        <end position="175"/>
    </location>
</feature>
<dbReference type="SUPFAM" id="SSF53756">
    <property type="entry name" value="UDP-Glycosyltransferase/glycogen phosphorylase"/>
    <property type="match status" value="1"/>
</dbReference>
<dbReference type="InterPro" id="IPR001296">
    <property type="entry name" value="Glyco_trans_1"/>
</dbReference>
<evidence type="ECO:0000256" key="3">
    <source>
        <dbReference type="ARBA" id="ARBA00022679"/>
    </source>
</evidence>
<feature type="domain" description="Glycosyl transferase family 1" evidence="7">
    <location>
        <begin position="186"/>
        <end position="332"/>
    </location>
</feature>
<evidence type="ECO:0000259" key="8">
    <source>
        <dbReference type="Pfam" id="PF12038"/>
    </source>
</evidence>
<dbReference type="CDD" id="cd01635">
    <property type="entry name" value="Glycosyltransferase_GTB-type"/>
    <property type="match status" value="1"/>
</dbReference>
<evidence type="ECO:0000259" key="7">
    <source>
        <dbReference type="Pfam" id="PF00534"/>
    </source>
</evidence>
<dbReference type="InterPro" id="IPR022701">
    <property type="entry name" value="QTMAN_N"/>
</dbReference>
<dbReference type="EMBL" id="UINC01045755">
    <property type="protein sequence ID" value="SVB52895.1"/>
    <property type="molecule type" value="Genomic_DNA"/>
</dbReference>
<keyword evidence="3" id="KW-0808">Transferase</keyword>
<comment type="catalytic activity">
    <reaction evidence="6">
        <text>queuosine(34) in tRNA(Asp) + GDP-alpha-D-mannose = O-4''-alpha-D-mannosylqueuosine(34) in tRNA(Asp) + GDP + H(+)</text>
        <dbReference type="Rhea" id="RHEA:12885"/>
        <dbReference type="Rhea" id="RHEA-COMP:18572"/>
        <dbReference type="Rhea" id="RHEA-COMP:18581"/>
        <dbReference type="ChEBI" id="CHEBI:15378"/>
        <dbReference type="ChEBI" id="CHEBI:57527"/>
        <dbReference type="ChEBI" id="CHEBI:58189"/>
        <dbReference type="ChEBI" id="CHEBI:194431"/>
        <dbReference type="ChEBI" id="CHEBI:194442"/>
        <dbReference type="EC" id="2.4.1.110"/>
    </reaction>
    <physiologicalReaction direction="left-to-right" evidence="6">
        <dbReference type="Rhea" id="RHEA:12886"/>
    </physiologicalReaction>
</comment>
<evidence type="ECO:0000256" key="2">
    <source>
        <dbReference type="ARBA" id="ARBA00022676"/>
    </source>
</evidence>
<sequence>MKILLLEPYYTGSHKQWAKGYQKHSINRINILSMKGQFWKWRMHGGAVTLANKFNQSQIQPDLILATDMLDLSTFLSLTREKTSTIPTAIYFHENQLSYPWSPTDRDYQENRNKHYGFINYTSALVADHVLFNSKYHQDSFIHEAHLLLKHFPDYNELETISQIEKKSNVLNLGLELKRFDSHQTTYNGPPLILWNHRWEYDKNPETFFNTLFQLDSDGIDFRLAVLGENFKKSPSIFNQAHEKLNKKIIHFGYCESFNDYAQWLWKSDIQPVTNIQDFFGISIMEAVYCNTYPLLPNRLTYPELLTKEYQLEHIYKNDTDLLIKLKDAILNISKIR</sequence>
<organism evidence="9">
    <name type="scientific">marine metagenome</name>
    <dbReference type="NCBI Taxonomy" id="408172"/>
    <lineage>
        <taxon>unclassified sequences</taxon>
        <taxon>metagenomes</taxon>
        <taxon>ecological metagenomes</taxon>
    </lineage>
</organism>
<dbReference type="PANTHER" id="PTHR13615:SF3">
    <property type="entry name" value="GLYCOSYLTRANSFERASE-LIKE DOMAIN-CONTAINING PROTEIN 1"/>
    <property type="match status" value="1"/>
</dbReference>
<dbReference type="PANTHER" id="PTHR13615">
    <property type="entry name" value="GLYCOSYLTRANSFERASE-LIKE 1"/>
    <property type="match status" value="1"/>
</dbReference>
<keyword evidence="2" id="KW-0328">Glycosyltransferase</keyword>
<dbReference type="Pfam" id="PF00534">
    <property type="entry name" value="Glycos_transf_1"/>
    <property type="match status" value="1"/>
</dbReference>
<evidence type="ECO:0000256" key="6">
    <source>
        <dbReference type="ARBA" id="ARBA00048439"/>
    </source>
</evidence>
<dbReference type="Pfam" id="PF12038">
    <property type="entry name" value="QTMAN_N"/>
    <property type="match status" value="1"/>
</dbReference>
<evidence type="ECO:0000256" key="4">
    <source>
        <dbReference type="ARBA" id="ARBA00044517"/>
    </source>
</evidence>
<evidence type="ECO:0000256" key="5">
    <source>
        <dbReference type="ARBA" id="ARBA00044539"/>
    </source>
</evidence>
<accession>A0A382ER92</accession>
<dbReference type="EC" id="2.4.1.110" evidence="4"/>